<dbReference type="STRING" id="1121393.SAMN02745216_04135"/>
<dbReference type="InterPro" id="IPR022156">
    <property type="entry name" value="Uncharacterised_YfbK_N"/>
</dbReference>
<dbReference type="CDD" id="cd01465">
    <property type="entry name" value="vWA_subgroup"/>
    <property type="match status" value="1"/>
</dbReference>
<dbReference type="SUPFAM" id="SSF53300">
    <property type="entry name" value="vWA-like"/>
    <property type="match status" value="1"/>
</dbReference>
<evidence type="ECO:0000313" key="3">
    <source>
        <dbReference type="EMBL" id="SHK81699.1"/>
    </source>
</evidence>
<sequence length="558" mass="62070">MQSQKEQILRDAVTYALLIVSILCLAGSAAVSLTSCSQKAVNEDAMSGYSGYTSESTGPALSMSACNPCPAPKAEWSYAFYKDGSGFNREEYASIREGGFKSPLYDPVSTFSIDVDTASYSNVRRFLANGGMPPVDAVRIEEMINYFHYDYPQPKGEDPFSITMEMSQCPWNRDNMLVHVGLQGKRLDYKDFKPSNLVFLLDVSGSMGGGGKLPLVKESMEMLVRELGRNDRVSIVTYAGAAGLVLPSTSARHRREIIKALDRLEAGGSTAGGEGIELAYRAAWENLIPEGNNRVILCTDGDFNVGVSSTPELVRMIEEKRRAGIYLTICGFGMGNYKDEKMEAISNAGNGNFYYIDSRREAHKVFVQDMRANMFTLAKDVKIQVEFNPARVSQYRLVGYENRLLAAEDFNNDLKDAGEIGPGHSVTALYEIVPAGLGMGAQRVDPLKYQENKPVPEPRNRNEILTIKFRYKNPEENHSRLITRVLDESSMEFADTSDDFRFSAAVAGWGMLLRNSPYAERLTWDQIQRMAEESVGPDEMGYRAEFIKLVKTCRELNG</sequence>
<dbReference type="Pfam" id="PF12034">
    <property type="entry name" value="YfbK_C"/>
    <property type="match status" value="1"/>
</dbReference>
<feature type="transmembrane region" description="Helical" evidence="1">
    <location>
        <begin position="12"/>
        <end position="33"/>
    </location>
</feature>
<keyword evidence="1" id="KW-1133">Transmembrane helix</keyword>
<evidence type="ECO:0000259" key="2">
    <source>
        <dbReference type="PROSITE" id="PS50234"/>
    </source>
</evidence>
<name>A0A1M6VJR4_9BACT</name>
<dbReference type="EMBL" id="FQZU01000034">
    <property type="protein sequence ID" value="SHK81699.1"/>
    <property type="molecule type" value="Genomic_DNA"/>
</dbReference>
<gene>
    <name evidence="3" type="ORF">SAMN02745216_04135</name>
</gene>
<dbReference type="InterPro" id="IPR002035">
    <property type="entry name" value="VWF_A"/>
</dbReference>
<protein>
    <submittedName>
        <fullName evidence="3">Ca-activated chloride channel family protein</fullName>
    </submittedName>
</protein>
<dbReference type="Proteomes" id="UP000183994">
    <property type="component" value="Unassembled WGS sequence"/>
</dbReference>
<proteinExistence type="predicted"/>
<dbReference type="Pfam" id="PF12450">
    <property type="entry name" value="vWF_A"/>
    <property type="match status" value="1"/>
</dbReference>
<organism evidence="3 4">
    <name type="scientific">Desulfatibacillum alkenivorans DSM 16219</name>
    <dbReference type="NCBI Taxonomy" id="1121393"/>
    <lineage>
        <taxon>Bacteria</taxon>
        <taxon>Pseudomonadati</taxon>
        <taxon>Thermodesulfobacteriota</taxon>
        <taxon>Desulfobacteria</taxon>
        <taxon>Desulfobacterales</taxon>
        <taxon>Desulfatibacillaceae</taxon>
        <taxon>Desulfatibacillum</taxon>
    </lineage>
</organism>
<dbReference type="SMART" id="SM00327">
    <property type="entry name" value="VWA"/>
    <property type="match status" value="1"/>
</dbReference>
<dbReference type="InterPro" id="IPR021908">
    <property type="entry name" value="YfbK_C"/>
</dbReference>
<keyword evidence="1" id="KW-0812">Transmembrane</keyword>
<evidence type="ECO:0000256" key="1">
    <source>
        <dbReference type="SAM" id="Phobius"/>
    </source>
</evidence>
<dbReference type="Pfam" id="PF00092">
    <property type="entry name" value="VWA"/>
    <property type="match status" value="1"/>
</dbReference>
<accession>A0A1M6VJR4</accession>
<keyword evidence="1" id="KW-0472">Membrane</keyword>
<dbReference type="RefSeq" id="WP_073478159.1">
    <property type="nucleotide sequence ID" value="NZ_FQZU01000034.1"/>
</dbReference>
<dbReference type="PANTHER" id="PTHR10579">
    <property type="entry name" value="CALCIUM-ACTIVATED CHLORIDE CHANNEL REGULATOR"/>
    <property type="match status" value="1"/>
</dbReference>
<dbReference type="Gene3D" id="3.40.50.410">
    <property type="entry name" value="von Willebrand factor, type A domain"/>
    <property type="match status" value="1"/>
</dbReference>
<keyword evidence="4" id="KW-1185">Reference proteome</keyword>
<dbReference type="InterPro" id="IPR051266">
    <property type="entry name" value="CLCR"/>
</dbReference>
<reference evidence="4" key="1">
    <citation type="submission" date="2016-11" db="EMBL/GenBank/DDBJ databases">
        <authorList>
            <person name="Varghese N."/>
            <person name="Submissions S."/>
        </authorList>
    </citation>
    <scope>NUCLEOTIDE SEQUENCE [LARGE SCALE GENOMIC DNA]</scope>
    <source>
        <strain evidence="4">DSM 16219</strain>
    </source>
</reference>
<dbReference type="OrthoDB" id="9805121at2"/>
<dbReference type="AlphaFoldDB" id="A0A1M6VJR4"/>
<feature type="domain" description="VWFA" evidence="2">
    <location>
        <begin position="196"/>
        <end position="374"/>
    </location>
</feature>
<dbReference type="PROSITE" id="PS50234">
    <property type="entry name" value="VWFA"/>
    <property type="match status" value="1"/>
</dbReference>
<dbReference type="InterPro" id="IPR036465">
    <property type="entry name" value="vWFA_dom_sf"/>
</dbReference>
<dbReference type="PANTHER" id="PTHR10579:SF43">
    <property type="entry name" value="ZINC FINGER (C3HC4-TYPE RING FINGER) FAMILY PROTEIN"/>
    <property type="match status" value="1"/>
</dbReference>
<evidence type="ECO:0000313" key="4">
    <source>
        <dbReference type="Proteomes" id="UP000183994"/>
    </source>
</evidence>